<dbReference type="PROSITE" id="PS51186">
    <property type="entry name" value="GNAT"/>
    <property type="match status" value="1"/>
</dbReference>
<dbReference type="InterPro" id="IPR000182">
    <property type="entry name" value="GNAT_dom"/>
</dbReference>
<proteinExistence type="predicted"/>
<evidence type="ECO:0000313" key="4">
    <source>
        <dbReference type="EMBL" id="MPM08306.1"/>
    </source>
</evidence>
<name>A0A644WWL4_9ZZZZ</name>
<protein>
    <submittedName>
        <fullName evidence="4">Putative N-acetyltransferase YjaB</fullName>
        <ecNumber evidence="4">2.3.1.-</ecNumber>
    </submittedName>
</protein>
<keyword evidence="1 4" id="KW-0808">Transferase</keyword>
<dbReference type="Pfam" id="PF13508">
    <property type="entry name" value="Acetyltransf_7"/>
    <property type="match status" value="1"/>
</dbReference>
<dbReference type="Gene3D" id="3.40.630.30">
    <property type="match status" value="1"/>
</dbReference>
<sequence length="140" mass="16273">MIRDFRPEDIDDVMRLWLDTNILAHDFIDSGYWRANFEAVKKMIPKAAVFVYEQDGDIRAFIGLMESFIAGIFVSNDFQSKGIGKLLLDHTKDKHGELSLNVYKKNSRAIRFYSREGFIISAEQTDENTGETELIMKWKK</sequence>
<dbReference type="CDD" id="cd04301">
    <property type="entry name" value="NAT_SF"/>
    <property type="match status" value="1"/>
</dbReference>
<gene>
    <name evidence="4" type="primary">yjaB_6</name>
    <name evidence="4" type="ORF">SDC9_54618</name>
</gene>
<dbReference type="NCBIfam" id="NF007853">
    <property type="entry name" value="PRK10562.1"/>
    <property type="match status" value="1"/>
</dbReference>
<organism evidence="4">
    <name type="scientific">bioreactor metagenome</name>
    <dbReference type="NCBI Taxonomy" id="1076179"/>
    <lineage>
        <taxon>unclassified sequences</taxon>
        <taxon>metagenomes</taxon>
        <taxon>ecological metagenomes</taxon>
    </lineage>
</organism>
<dbReference type="GO" id="GO:0016747">
    <property type="term" value="F:acyltransferase activity, transferring groups other than amino-acyl groups"/>
    <property type="evidence" value="ECO:0007669"/>
    <property type="project" value="InterPro"/>
</dbReference>
<reference evidence="4" key="1">
    <citation type="submission" date="2019-08" db="EMBL/GenBank/DDBJ databases">
        <authorList>
            <person name="Kucharzyk K."/>
            <person name="Murdoch R.W."/>
            <person name="Higgins S."/>
            <person name="Loffler F."/>
        </authorList>
    </citation>
    <scope>NUCLEOTIDE SEQUENCE</scope>
</reference>
<dbReference type="AlphaFoldDB" id="A0A644WWL4"/>
<dbReference type="EC" id="2.3.1.-" evidence="4"/>
<comment type="caution">
    <text evidence="4">The sequence shown here is derived from an EMBL/GenBank/DDBJ whole genome shotgun (WGS) entry which is preliminary data.</text>
</comment>
<dbReference type="PANTHER" id="PTHR43800:SF1">
    <property type="entry name" value="PEPTIDYL-LYSINE N-ACETYLTRANSFERASE YJAB"/>
    <property type="match status" value="1"/>
</dbReference>
<evidence type="ECO:0000256" key="1">
    <source>
        <dbReference type="ARBA" id="ARBA00022679"/>
    </source>
</evidence>
<evidence type="ECO:0000259" key="3">
    <source>
        <dbReference type="PROSITE" id="PS51186"/>
    </source>
</evidence>
<feature type="domain" description="N-acetyltransferase" evidence="3">
    <location>
        <begin position="1"/>
        <end position="140"/>
    </location>
</feature>
<dbReference type="SUPFAM" id="SSF55729">
    <property type="entry name" value="Acyl-CoA N-acyltransferases (Nat)"/>
    <property type="match status" value="1"/>
</dbReference>
<keyword evidence="2 4" id="KW-0012">Acyltransferase</keyword>
<accession>A0A644WWL4</accession>
<dbReference type="PANTHER" id="PTHR43800">
    <property type="entry name" value="PEPTIDYL-LYSINE N-ACETYLTRANSFERASE YJAB"/>
    <property type="match status" value="1"/>
</dbReference>
<evidence type="ECO:0000256" key="2">
    <source>
        <dbReference type="ARBA" id="ARBA00023315"/>
    </source>
</evidence>
<dbReference type="EMBL" id="VSSQ01001436">
    <property type="protein sequence ID" value="MPM08306.1"/>
    <property type="molecule type" value="Genomic_DNA"/>
</dbReference>
<dbReference type="InterPro" id="IPR016181">
    <property type="entry name" value="Acyl_CoA_acyltransferase"/>
</dbReference>